<dbReference type="GO" id="GO:0046872">
    <property type="term" value="F:metal ion binding"/>
    <property type="evidence" value="ECO:0007669"/>
    <property type="project" value="UniProtKB-KW"/>
</dbReference>
<evidence type="ECO:0000256" key="1">
    <source>
        <dbReference type="ARBA" id="ARBA00022670"/>
    </source>
</evidence>
<dbReference type="RefSeq" id="WP_090121063.1">
    <property type="nucleotide sequence ID" value="NZ_FNNJ01000002.1"/>
</dbReference>
<evidence type="ECO:0000259" key="6">
    <source>
        <dbReference type="PROSITE" id="PS50249"/>
    </source>
</evidence>
<evidence type="ECO:0000313" key="8">
    <source>
        <dbReference type="Proteomes" id="UP000199595"/>
    </source>
</evidence>
<reference evidence="7 8" key="1">
    <citation type="submission" date="2016-10" db="EMBL/GenBank/DDBJ databases">
        <authorList>
            <person name="de Groot N.N."/>
        </authorList>
    </citation>
    <scope>NUCLEOTIDE SEQUENCE [LARGE SCALE GENOMIC DNA]</scope>
    <source>
        <strain evidence="7 8">DSM 24956</strain>
    </source>
</reference>
<evidence type="ECO:0000256" key="4">
    <source>
        <dbReference type="ARBA" id="ARBA00022833"/>
    </source>
</evidence>
<dbReference type="GO" id="GO:0008237">
    <property type="term" value="F:metallopeptidase activity"/>
    <property type="evidence" value="ECO:0007669"/>
    <property type="project" value="UniProtKB-KW"/>
</dbReference>
<dbReference type="AlphaFoldDB" id="A0A1H2WMS1"/>
<dbReference type="EMBL" id="FNNJ01000002">
    <property type="protein sequence ID" value="SDW81940.1"/>
    <property type="molecule type" value="Genomic_DNA"/>
</dbReference>
<dbReference type="InterPro" id="IPR025657">
    <property type="entry name" value="RadC_JAB"/>
</dbReference>
<keyword evidence="2" id="KW-0479">Metal-binding</keyword>
<dbReference type="Proteomes" id="UP000199595">
    <property type="component" value="Unassembled WGS sequence"/>
</dbReference>
<keyword evidence="4" id="KW-0862">Zinc</keyword>
<dbReference type="GO" id="GO:0006508">
    <property type="term" value="P:proteolysis"/>
    <property type="evidence" value="ECO:0007669"/>
    <property type="project" value="UniProtKB-KW"/>
</dbReference>
<dbReference type="InterPro" id="IPR020891">
    <property type="entry name" value="UPF0758_CS"/>
</dbReference>
<proteinExistence type="predicted"/>
<dbReference type="InterPro" id="IPR001405">
    <property type="entry name" value="UPF0758"/>
</dbReference>
<dbReference type="PANTHER" id="PTHR30471">
    <property type="entry name" value="DNA REPAIR PROTEIN RADC"/>
    <property type="match status" value="1"/>
</dbReference>
<keyword evidence="1" id="KW-0645">Protease</keyword>
<accession>A0A1H2WMS1</accession>
<evidence type="ECO:0000256" key="5">
    <source>
        <dbReference type="ARBA" id="ARBA00023049"/>
    </source>
</evidence>
<name>A0A1H2WMS1_9FLAO</name>
<evidence type="ECO:0000313" key="7">
    <source>
        <dbReference type="EMBL" id="SDW81940.1"/>
    </source>
</evidence>
<dbReference type="Pfam" id="PF04002">
    <property type="entry name" value="RadC"/>
    <property type="match status" value="1"/>
</dbReference>
<evidence type="ECO:0000256" key="3">
    <source>
        <dbReference type="ARBA" id="ARBA00022801"/>
    </source>
</evidence>
<keyword evidence="5" id="KW-0482">Metalloprotease</keyword>
<dbReference type="PANTHER" id="PTHR30471:SF3">
    <property type="entry name" value="UPF0758 PROTEIN YEES-RELATED"/>
    <property type="match status" value="1"/>
</dbReference>
<dbReference type="OrthoDB" id="9804482at2"/>
<evidence type="ECO:0000256" key="2">
    <source>
        <dbReference type="ARBA" id="ARBA00022723"/>
    </source>
</evidence>
<organism evidence="7 8">
    <name type="scientific">Lutibacter oricola</name>
    <dbReference type="NCBI Taxonomy" id="762486"/>
    <lineage>
        <taxon>Bacteria</taxon>
        <taxon>Pseudomonadati</taxon>
        <taxon>Bacteroidota</taxon>
        <taxon>Flavobacteriia</taxon>
        <taxon>Flavobacteriales</taxon>
        <taxon>Flavobacteriaceae</taxon>
        <taxon>Lutibacter</taxon>
    </lineage>
</organism>
<dbReference type="STRING" id="762486.SAMN05444411_102241"/>
<protein>
    <submittedName>
        <fullName evidence="7">DNA repair protein RadC</fullName>
    </submittedName>
</protein>
<keyword evidence="3" id="KW-0378">Hydrolase</keyword>
<dbReference type="InterPro" id="IPR037518">
    <property type="entry name" value="MPN"/>
</dbReference>
<gene>
    <name evidence="7" type="ORF">SAMN05444411_102241</name>
</gene>
<feature type="domain" description="MPN" evidence="6">
    <location>
        <begin position="26"/>
        <end position="149"/>
    </location>
</feature>
<keyword evidence="8" id="KW-1185">Reference proteome</keyword>
<dbReference type="PROSITE" id="PS01302">
    <property type="entry name" value="UPF0758"/>
    <property type="match status" value="1"/>
</dbReference>
<sequence length="149" mass="17077">MAKDLTKINQVILNYKRPHISKLPKLYRPSDAIEKLRSVIDENILDLKEYYWVLLLTSDNRLLGITELNSGGILDTTLNIREIIQLALLSNAVKIVLIHNHPSGNLEPSQKDIMVTNQLKRICELMEIYLEDHLIITSESFTSIKAKLN</sequence>
<dbReference type="CDD" id="cd08071">
    <property type="entry name" value="MPN_DUF2466"/>
    <property type="match status" value="1"/>
</dbReference>
<dbReference type="Gene3D" id="3.40.140.10">
    <property type="entry name" value="Cytidine Deaminase, domain 2"/>
    <property type="match status" value="1"/>
</dbReference>
<dbReference type="PROSITE" id="PS50249">
    <property type="entry name" value="MPN"/>
    <property type="match status" value="1"/>
</dbReference>